<protein>
    <submittedName>
        <fullName evidence="3">Type IV secretion protein DotU</fullName>
    </submittedName>
</protein>
<dbReference type="GeneID" id="61229107"/>
<dbReference type="Gene3D" id="1.25.40.590">
    <property type="entry name" value="Type IV / VI secretion system, DotU"/>
    <property type="match status" value="1"/>
</dbReference>
<dbReference type="PANTHER" id="PTHR38033:SF1">
    <property type="entry name" value="DOTU FAMILY TYPE IV_VI SECRETION SYSTEM PROTEIN"/>
    <property type="match status" value="1"/>
</dbReference>
<keyword evidence="1" id="KW-0472">Membrane</keyword>
<dbReference type="NCBIfam" id="TIGR03349">
    <property type="entry name" value="IV_VI_DotU"/>
    <property type="match status" value="1"/>
</dbReference>
<sequence length="265" mass="30828">MMMDHTIQKKGRIRDTHYDDLLYDNVENTNLDQDFWFQLRGSNINLLIDAATPLMGMTSRIRSLSSCDNIEEIYHQVVEEIKAIEVELTEASYDHAVILAYRYVLCSFIDEAVMSTSWGADSIWAEHSLLTRFHNETWGGEKVFSILSRLITEPERYHDLLMFIYLCLMQGFKGRYKVMNNGQEAFDKVVSNLYETLRRIDKEPKPLTTATKHVAQKKYKLTRQIPLWAVFTGFGLSWVAIYIAYSILLNNKSLDVLTQLNHILQ</sequence>
<evidence type="ECO:0000313" key="4">
    <source>
        <dbReference type="Proteomes" id="UP000241440"/>
    </source>
</evidence>
<evidence type="ECO:0000313" key="3">
    <source>
        <dbReference type="EMBL" id="PSX08049.1"/>
    </source>
</evidence>
<proteinExistence type="predicted"/>
<dbReference type="PANTHER" id="PTHR38033">
    <property type="entry name" value="MEMBRANE PROTEIN-RELATED"/>
    <property type="match status" value="1"/>
</dbReference>
<feature type="domain" description="Type IV / VI secretion system DotU" evidence="2">
    <location>
        <begin position="47"/>
        <end position="247"/>
    </location>
</feature>
<keyword evidence="1" id="KW-1133">Transmembrane helix</keyword>
<evidence type="ECO:0000256" key="1">
    <source>
        <dbReference type="SAM" id="Phobius"/>
    </source>
</evidence>
<dbReference type="NCBIfam" id="NF038228">
    <property type="entry name" value="IcmH_DotU_IVB"/>
    <property type="match status" value="1"/>
</dbReference>
<dbReference type="RefSeq" id="WP_107131367.1">
    <property type="nucleotide sequence ID" value="NZ_JZSN01000031.1"/>
</dbReference>
<keyword evidence="1" id="KW-0812">Transmembrane</keyword>
<dbReference type="EMBL" id="PYOY01000003">
    <property type="protein sequence ID" value="PSX08049.1"/>
    <property type="molecule type" value="Genomic_DNA"/>
</dbReference>
<gene>
    <name evidence="3" type="ORF">C0W41_08540</name>
</gene>
<dbReference type="Proteomes" id="UP000241440">
    <property type="component" value="Unassembled WGS sequence"/>
</dbReference>
<organism evidence="3 4">
    <name type="scientific">Photobacterium angustum</name>
    <dbReference type="NCBI Taxonomy" id="661"/>
    <lineage>
        <taxon>Bacteria</taxon>
        <taxon>Pseudomonadati</taxon>
        <taxon>Pseudomonadota</taxon>
        <taxon>Gammaproteobacteria</taxon>
        <taxon>Vibrionales</taxon>
        <taxon>Vibrionaceae</taxon>
        <taxon>Photobacterium</taxon>
    </lineage>
</organism>
<name>A0A855SJ60_PHOAN</name>
<dbReference type="InterPro" id="IPR038522">
    <property type="entry name" value="T4/T6SS_DotU_sf"/>
</dbReference>
<dbReference type="Pfam" id="PF09850">
    <property type="entry name" value="DotU"/>
    <property type="match status" value="1"/>
</dbReference>
<accession>A0A855SJ60</accession>
<dbReference type="AlphaFoldDB" id="A0A855SJ60"/>
<dbReference type="InterPro" id="IPR017732">
    <property type="entry name" value="T4/T6SS_DotU"/>
</dbReference>
<feature type="transmembrane region" description="Helical" evidence="1">
    <location>
        <begin position="227"/>
        <end position="248"/>
    </location>
</feature>
<evidence type="ECO:0000259" key="2">
    <source>
        <dbReference type="Pfam" id="PF09850"/>
    </source>
</evidence>
<comment type="caution">
    <text evidence="3">The sequence shown here is derived from an EMBL/GenBank/DDBJ whole genome shotgun (WGS) entry which is preliminary data.</text>
</comment>
<reference evidence="3 4" key="1">
    <citation type="submission" date="2018-01" db="EMBL/GenBank/DDBJ databases">
        <title>Whole genome sequencing of Histamine producing bacteria.</title>
        <authorList>
            <person name="Butler K."/>
        </authorList>
    </citation>
    <scope>NUCLEOTIDE SEQUENCE [LARGE SCALE GENOMIC DNA]</scope>
    <source>
        <strain evidence="3 4">A2-1</strain>
    </source>
</reference>